<gene>
    <name evidence="1" type="ORF">F2Y87_10095</name>
</gene>
<dbReference type="AlphaFoldDB" id="A0A6L3K484"/>
<evidence type="ECO:0000313" key="2">
    <source>
        <dbReference type="Proteomes" id="UP000482653"/>
    </source>
</evidence>
<accession>A0A6L3K484</accession>
<dbReference type="Gene3D" id="2.60.40.2620">
    <property type="entry name" value="Fimbrillin-like"/>
    <property type="match status" value="1"/>
</dbReference>
<dbReference type="InterPro" id="IPR025049">
    <property type="entry name" value="Mfa-like_1"/>
</dbReference>
<evidence type="ECO:0000313" key="1">
    <source>
        <dbReference type="EMBL" id="KAA5419330.1"/>
    </source>
</evidence>
<reference evidence="1 2" key="1">
    <citation type="journal article" date="2019" name="Nat. Med.">
        <title>A library of human gut bacterial isolates paired with longitudinal multiomics data enables mechanistic microbiome research.</title>
        <authorList>
            <person name="Poyet M."/>
            <person name="Groussin M."/>
            <person name="Gibbons S.M."/>
            <person name="Avila-Pacheco J."/>
            <person name="Jiang X."/>
            <person name="Kearney S.M."/>
            <person name="Perrotta A.R."/>
            <person name="Berdy B."/>
            <person name="Zhao S."/>
            <person name="Lieberman T.D."/>
            <person name="Swanson P.K."/>
            <person name="Smith M."/>
            <person name="Roesemann S."/>
            <person name="Alexander J.E."/>
            <person name="Rich S.A."/>
            <person name="Livny J."/>
            <person name="Vlamakis H."/>
            <person name="Clish C."/>
            <person name="Bullock K."/>
            <person name="Deik A."/>
            <person name="Scott J."/>
            <person name="Pierce K.A."/>
            <person name="Xavier R.J."/>
            <person name="Alm E.J."/>
        </authorList>
    </citation>
    <scope>NUCLEOTIDE SEQUENCE [LARGE SCALE GENOMIC DNA]</scope>
    <source>
        <strain evidence="1 2">BIOML-A8</strain>
    </source>
</reference>
<dbReference type="Gene3D" id="2.60.40.2630">
    <property type="match status" value="1"/>
</dbReference>
<comment type="caution">
    <text evidence="1">The sequence shown here is derived from an EMBL/GenBank/DDBJ whole genome shotgun (WGS) entry which is preliminary data.</text>
</comment>
<dbReference type="RefSeq" id="WP_149946605.1">
    <property type="nucleotide sequence ID" value="NZ_JBBNMF010000025.1"/>
</dbReference>
<protein>
    <submittedName>
        <fullName evidence="1">Fimbrillin family protein</fullName>
    </submittedName>
</protein>
<proteinExistence type="predicted"/>
<dbReference type="InterPro" id="IPR042278">
    <property type="entry name" value="Mfa-like_1_N"/>
</dbReference>
<sequence length="320" mass="34223">MKTRFLMATAAAAIVMVACNNEETDNWAGEIRLSSGLAVQQVNSTRAANDIQSGQFAAGEKIDVFINEAVNAGETATTSYTQPLVYTAGGDGSMSTSPQPYYPTSGKDVNIYAYYPSGTVTSIDADAEQVEFTVKENQSSDDDYRASDLMYGTASNPVKRIKDDVNITFKHLLSKVTVTLISNVGNPDLTGAKVELLNVQPGTTFTPSTGTITKATGEKKTITVMDKGTNLSGSAVVVPQTLNQEVDGKRRFIKVTLKTGGELYSGELTDSNGYATGAIEMTAGNEYKYEIKVNLTSLDITSSITEWVTGKPVKGFAEME</sequence>
<dbReference type="Pfam" id="PF13149">
    <property type="entry name" value="Mfa_like_1"/>
    <property type="match status" value="1"/>
</dbReference>
<dbReference type="CDD" id="cd13121">
    <property type="entry name" value="BF2867_like_C"/>
    <property type="match status" value="1"/>
</dbReference>
<dbReference type="Proteomes" id="UP000482653">
    <property type="component" value="Unassembled WGS sequence"/>
</dbReference>
<dbReference type="EMBL" id="VVYX01000011">
    <property type="protein sequence ID" value="KAA5419330.1"/>
    <property type="molecule type" value="Genomic_DNA"/>
</dbReference>
<dbReference type="CDD" id="cd13120">
    <property type="entry name" value="BF2867_like_N"/>
    <property type="match status" value="1"/>
</dbReference>
<dbReference type="PROSITE" id="PS51257">
    <property type="entry name" value="PROKAR_LIPOPROTEIN"/>
    <property type="match status" value="1"/>
</dbReference>
<name>A0A6L3K484_9BACE</name>
<organism evidence="1 2">
    <name type="scientific">Bacteroides cellulosilyticus</name>
    <dbReference type="NCBI Taxonomy" id="246787"/>
    <lineage>
        <taxon>Bacteria</taxon>
        <taxon>Pseudomonadati</taxon>
        <taxon>Bacteroidota</taxon>
        <taxon>Bacteroidia</taxon>
        <taxon>Bacteroidales</taxon>
        <taxon>Bacteroidaceae</taxon>
        <taxon>Bacteroides</taxon>
    </lineage>
</organism>